<dbReference type="EMBL" id="SLZR01000048">
    <property type="protein sequence ID" value="TCS33973.1"/>
    <property type="molecule type" value="Genomic_DNA"/>
</dbReference>
<sequence length="265" mass="32088">MADLKELFPEIEKEGWLKKREQSWQQFIKDPEIGRLRKNQIDLLRQYYFFGRIDKDMPLQEFRADLAFMFPVRTARGLDHFYSNYIVSKNLKDTKELITSIEVTAIRGYGGGDLEEYKKFFRYHLGEVCNLEGRKYVFKDGQYEHKPKVIDRLPYLIKEFSRYFNHGLNESVNTEKLEFLYPYFLSCIDAAKDDLSSFYNSFYYLFFFMKGYLEQKVHWHSYSEESYAYMLEFIEEIEKPNSDFPQYLIGLWHEVEFEEDDEDCD</sequence>
<reference evidence="1 2" key="1">
    <citation type="submission" date="2019-03" db="EMBL/GenBank/DDBJ databases">
        <title>Genomic Encyclopedia of Archaeal and Bacterial Type Strains, Phase II (KMG-II): from individual species to whole genera.</title>
        <authorList>
            <person name="Goeker M."/>
        </authorList>
    </citation>
    <scope>NUCLEOTIDE SEQUENCE [LARGE SCALE GENOMIC DNA]</scope>
    <source>
        <strain evidence="1 2">DSM 15388</strain>
    </source>
</reference>
<dbReference type="RefSeq" id="WP_132704355.1">
    <property type="nucleotide sequence ID" value="NZ_SLZR01000048.1"/>
</dbReference>
<proteinExistence type="predicted"/>
<dbReference type="Proteomes" id="UP000295793">
    <property type="component" value="Unassembled WGS sequence"/>
</dbReference>
<keyword evidence="2" id="KW-1185">Reference proteome</keyword>
<protein>
    <submittedName>
        <fullName evidence="1">Uncharacterized protein</fullName>
    </submittedName>
</protein>
<gene>
    <name evidence="1" type="ORF">BCF53_1482</name>
</gene>
<accession>A0A4R3HR54</accession>
<organism evidence="1 2">
    <name type="scientific">Reinekea marinisedimentorum</name>
    <dbReference type="NCBI Taxonomy" id="230495"/>
    <lineage>
        <taxon>Bacteria</taxon>
        <taxon>Pseudomonadati</taxon>
        <taxon>Pseudomonadota</taxon>
        <taxon>Gammaproteobacteria</taxon>
        <taxon>Oceanospirillales</taxon>
        <taxon>Saccharospirillaceae</taxon>
        <taxon>Reinekea</taxon>
    </lineage>
</organism>
<dbReference type="AlphaFoldDB" id="A0A4R3HR54"/>
<evidence type="ECO:0000313" key="1">
    <source>
        <dbReference type="EMBL" id="TCS33973.1"/>
    </source>
</evidence>
<name>A0A4R3HR54_9GAMM</name>
<comment type="caution">
    <text evidence="1">The sequence shown here is derived from an EMBL/GenBank/DDBJ whole genome shotgun (WGS) entry which is preliminary data.</text>
</comment>
<evidence type="ECO:0000313" key="2">
    <source>
        <dbReference type="Proteomes" id="UP000295793"/>
    </source>
</evidence>